<dbReference type="HOGENOM" id="CLU_470313_0_0_1"/>
<evidence type="ECO:0000256" key="14">
    <source>
        <dbReference type="ARBA" id="ARBA00022842"/>
    </source>
</evidence>
<dbReference type="CDD" id="cd01673">
    <property type="entry name" value="dNK"/>
    <property type="match status" value="1"/>
</dbReference>
<comment type="similarity">
    <text evidence="3">Belongs to the protein kinase superfamily. NEK Ser/Thr protein kinase family. NIMA subfamily.</text>
</comment>
<keyword evidence="8" id="KW-0808">Transferase</keyword>
<dbReference type="InParanoid" id="K1R763"/>
<evidence type="ECO:0000256" key="12">
    <source>
        <dbReference type="ARBA" id="ARBA00022777"/>
    </source>
</evidence>
<evidence type="ECO:0000259" key="15">
    <source>
        <dbReference type="Pfam" id="PF01712"/>
    </source>
</evidence>
<keyword evidence="6" id="KW-0723">Serine/threonine-protein kinase</keyword>
<keyword evidence="14" id="KW-0460">Magnesium</keyword>
<dbReference type="PRINTS" id="PR00633">
    <property type="entry name" value="RCCNDNSATION"/>
</dbReference>
<evidence type="ECO:0000256" key="7">
    <source>
        <dbReference type="ARBA" id="ARBA00022553"/>
    </source>
</evidence>
<evidence type="ECO:0000256" key="2">
    <source>
        <dbReference type="ARBA" id="ARBA00004496"/>
    </source>
</evidence>
<dbReference type="Pfam" id="PF01712">
    <property type="entry name" value="dNK"/>
    <property type="match status" value="1"/>
</dbReference>
<keyword evidence="12 17" id="KW-0418">Kinase</keyword>
<comment type="subcellular location">
    <subcellularLocation>
        <location evidence="2">Cytoplasm</location>
    </subcellularLocation>
</comment>
<evidence type="ECO:0000256" key="9">
    <source>
        <dbReference type="ARBA" id="ARBA00022723"/>
    </source>
</evidence>
<dbReference type="SUPFAM" id="SSF50985">
    <property type="entry name" value="RCC1/BLIP-II"/>
    <property type="match status" value="1"/>
</dbReference>
<keyword evidence="11" id="KW-0547">Nucleotide-binding</keyword>
<dbReference type="SUPFAM" id="SSF52540">
    <property type="entry name" value="P-loop containing nucleoside triphosphate hydrolases"/>
    <property type="match status" value="1"/>
</dbReference>
<dbReference type="PANTHER" id="PTHR44535:SF1">
    <property type="entry name" value="SERINE_THREONINE-PROTEIN KINASE NEK9"/>
    <property type="match status" value="1"/>
</dbReference>
<reference evidence="17" key="1">
    <citation type="journal article" date="2012" name="Nature">
        <title>The oyster genome reveals stress adaptation and complexity of shell formation.</title>
        <authorList>
            <person name="Zhang G."/>
            <person name="Fang X."/>
            <person name="Guo X."/>
            <person name="Li L."/>
            <person name="Luo R."/>
            <person name="Xu F."/>
            <person name="Yang P."/>
            <person name="Zhang L."/>
            <person name="Wang X."/>
            <person name="Qi H."/>
            <person name="Xiong Z."/>
            <person name="Que H."/>
            <person name="Xie Y."/>
            <person name="Holland P.W."/>
            <person name="Paps J."/>
            <person name="Zhu Y."/>
            <person name="Wu F."/>
            <person name="Chen Y."/>
            <person name="Wang J."/>
            <person name="Peng C."/>
            <person name="Meng J."/>
            <person name="Yang L."/>
            <person name="Liu J."/>
            <person name="Wen B."/>
            <person name="Zhang N."/>
            <person name="Huang Z."/>
            <person name="Zhu Q."/>
            <person name="Feng Y."/>
            <person name="Mount A."/>
            <person name="Hedgecock D."/>
            <person name="Xu Z."/>
            <person name="Liu Y."/>
            <person name="Domazet-Loso T."/>
            <person name="Du Y."/>
            <person name="Sun X."/>
            <person name="Zhang S."/>
            <person name="Liu B."/>
            <person name="Cheng P."/>
            <person name="Jiang X."/>
            <person name="Li J."/>
            <person name="Fan D."/>
            <person name="Wang W."/>
            <person name="Fu W."/>
            <person name="Wang T."/>
            <person name="Wang B."/>
            <person name="Zhang J."/>
            <person name="Peng Z."/>
            <person name="Li Y."/>
            <person name="Li N."/>
            <person name="Wang J."/>
            <person name="Chen M."/>
            <person name="He Y."/>
            <person name="Tan F."/>
            <person name="Song X."/>
            <person name="Zheng Q."/>
            <person name="Huang R."/>
            <person name="Yang H."/>
            <person name="Du X."/>
            <person name="Chen L."/>
            <person name="Yang M."/>
            <person name="Gaffney P.M."/>
            <person name="Wang S."/>
            <person name="Luo L."/>
            <person name="She Z."/>
            <person name="Ming Y."/>
            <person name="Huang W."/>
            <person name="Zhang S."/>
            <person name="Huang B."/>
            <person name="Zhang Y."/>
            <person name="Qu T."/>
            <person name="Ni P."/>
            <person name="Miao G."/>
            <person name="Wang J."/>
            <person name="Wang Q."/>
            <person name="Steinberg C.E."/>
            <person name="Wang H."/>
            <person name="Li N."/>
            <person name="Qian L."/>
            <person name="Zhang G."/>
            <person name="Li Y."/>
            <person name="Yang H."/>
            <person name="Liu X."/>
            <person name="Wang J."/>
            <person name="Yin Y."/>
            <person name="Wang J."/>
        </authorList>
    </citation>
    <scope>NUCLEOTIDE SEQUENCE [LARGE SCALE GENOMIC DNA]</scope>
    <source>
        <strain evidence="17">05x7-T-G4-1.051#20</strain>
    </source>
</reference>
<evidence type="ECO:0000313" key="17">
    <source>
        <dbReference type="EMBL" id="EKC29846.1"/>
    </source>
</evidence>
<evidence type="ECO:0000256" key="10">
    <source>
        <dbReference type="ARBA" id="ARBA00022737"/>
    </source>
</evidence>
<protein>
    <recommendedName>
        <fullName evidence="4">non-specific serine/threonine protein kinase</fullName>
        <ecNumber evidence="4">2.7.11.1</ecNumber>
    </recommendedName>
</protein>
<accession>K1R763</accession>
<dbReference type="GO" id="GO:0046872">
    <property type="term" value="F:metal ion binding"/>
    <property type="evidence" value="ECO:0007669"/>
    <property type="project" value="UniProtKB-KW"/>
</dbReference>
<sequence>MSRPVNANDIVIEKENEQSESAPDLTDVVEVEPVKSLIPISVSLFGRDTVVRDELYGSTRYLTIALNIELKVYQWGGGKQTPQKQDIFVNGKSAIQIAAGHSHFAVVTMEKEVYTWANVQGGSEIVGQLGHGNTSAYKAPKKVEELEDVIQVSCGEDFTFCVSDEGKVYAFGSNYYGCLGLEEEDDTVLSPVPLPFFSSNPVEEISCGENHVAALTKDGEVYTWGCGEFGRLGLGSEDDFSTPQKVATPGKHLFKHVVCGSDGTFLITVNGRVLAAGSNEHNKLGFNSETSGLRKSKVQVYDIPCKYTFSTVKPLTRYIITKVAAGKDHSAAVDSDLDQVIYDCLLCRIHSFLAHRDEIFEEPVKKWRDVHGNNALAMMYEDPTRWALALQTYIQLTMLELHQSETDKPVKLMERSIYSAKYCFVENHFKSGMMPGLEYVVLTEWFNWIIKNNHCNVDLIVYLQAKPETVYQRIRNRNRHEEQNISLDYLKSLHDLHEDWLVKRTKFSLPSKVLVGTLPLGLWFAVGIASEAVVTYVSAPRGALPTLAHKPHNTGMKLCYPPPINKEWSIHKHLNKRAVI</sequence>
<feature type="domain" description="RCC1-like" evidence="16">
    <location>
        <begin position="79"/>
        <end position="336"/>
    </location>
</feature>
<evidence type="ECO:0000259" key="16">
    <source>
        <dbReference type="Pfam" id="PF25390"/>
    </source>
</evidence>
<dbReference type="InterPro" id="IPR051997">
    <property type="entry name" value="STK_NEK"/>
</dbReference>
<evidence type="ECO:0000256" key="6">
    <source>
        <dbReference type="ARBA" id="ARBA00022527"/>
    </source>
</evidence>
<dbReference type="InterPro" id="IPR000408">
    <property type="entry name" value="Reg_chr_condens"/>
</dbReference>
<dbReference type="InterPro" id="IPR031314">
    <property type="entry name" value="DNK_dom"/>
</dbReference>
<dbReference type="Pfam" id="PF25390">
    <property type="entry name" value="WD40_RLD"/>
    <property type="match status" value="1"/>
</dbReference>
<evidence type="ECO:0000256" key="5">
    <source>
        <dbReference type="ARBA" id="ARBA00022490"/>
    </source>
</evidence>
<dbReference type="AlphaFoldDB" id="K1R763"/>
<evidence type="ECO:0000256" key="1">
    <source>
        <dbReference type="ARBA" id="ARBA00001946"/>
    </source>
</evidence>
<keyword evidence="7" id="KW-0597">Phosphoprotein</keyword>
<dbReference type="GO" id="GO:0005524">
    <property type="term" value="F:ATP binding"/>
    <property type="evidence" value="ECO:0007669"/>
    <property type="project" value="UniProtKB-KW"/>
</dbReference>
<dbReference type="GO" id="GO:0005737">
    <property type="term" value="C:cytoplasm"/>
    <property type="evidence" value="ECO:0007669"/>
    <property type="project" value="UniProtKB-SubCell"/>
</dbReference>
<keyword evidence="5" id="KW-0963">Cytoplasm</keyword>
<keyword evidence="10" id="KW-0677">Repeat</keyword>
<keyword evidence="13" id="KW-0067">ATP-binding</keyword>
<dbReference type="InterPro" id="IPR058923">
    <property type="entry name" value="RCC1-like_dom"/>
</dbReference>
<evidence type="ECO:0000256" key="11">
    <source>
        <dbReference type="ARBA" id="ARBA00022741"/>
    </source>
</evidence>
<keyword evidence="9" id="KW-0479">Metal-binding</keyword>
<evidence type="ECO:0000256" key="13">
    <source>
        <dbReference type="ARBA" id="ARBA00022840"/>
    </source>
</evidence>
<dbReference type="GO" id="GO:0004674">
    <property type="term" value="F:protein serine/threonine kinase activity"/>
    <property type="evidence" value="ECO:0007669"/>
    <property type="project" value="UniProtKB-KW"/>
</dbReference>
<dbReference type="PANTHER" id="PTHR44535">
    <property type="entry name" value="PROTEIN CBG16200"/>
    <property type="match status" value="1"/>
</dbReference>
<organism evidence="17">
    <name type="scientific">Magallana gigas</name>
    <name type="common">Pacific oyster</name>
    <name type="synonym">Crassostrea gigas</name>
    <dbReference type="NCBI Taxonomy" id="29159"/>
    <lineage>
        <taxon>Eukaryota</taxon>
        <taxon>Metazoa</taxon>
        <taxon>Spiralia</taxon>
        <taxon>Lophotrochozoa</taxon>
        <taxon>Mollusca</taxon>
        <taxon>Bivalvia</taxon>
        <taxon>Autobranchia</taxon>
        <taxon>Pteriomorphia</taxon>
        <taxon>Ostreida</taxon>
        <taxon>Ostreoidea</taxon>
        <taxon>Ostreidae</taxon>
        <taxon>Magallana</taxon>
    </lineage>
</organism>
<name>K1R763_MAGGI</name>
<evidence type="ECO:0000256" key="8">
    <source>
        <dbReference type="ARBA" id="ARBA00022679"/>
    </source>
</evidence>
<dbReference type="EMBL" id="JH817210">
    <property type="protein sequence ID" value="EKC29846.1"/>
    <property type="molecule type" value="Genomic_DNA"/>
</dbReference>
<dbReference type="InterPro" id="IPR027417">
    <property type="entry name" value="P-loop_NTPase"/>
</dbReference>
<feature type="domain" description="Deoxynucleoside kinase" evidence="15">
    <location>
        <begin position="358"/>
        <end position="507"/>
    </location>
</feature>
<dbReference type="Gene3D" id="2.130.10.30">
    <property type="entry name" value="Regulator of chromosome condensation 1/beta-lactamase-inhibitor protein II"/>
    <property type="match status" value="1"/>
</dbReference>
<dbReference type="InterPro" id="IPR009091">
    <property type="entry name" value="RCC1/BLIP-II"/>
</dbReference>
<comment type="cofactor">
    <cofactor evidence="1">
        <name>Mg(2+)</name>
        <dbReference type="ChEBI" id="CHEBI:18420"/>
    </cofactor>
</comment>
<dbReference type="EC" id="2.7.11.1" evidence="4"/>
<evidence type="ECO:0000256" key="3">
    <source>
        <dbReference type="ARBA" id="ARBA00010886"/>
    </source>
</evidence>
<dbReference type="Gene3D" id="3.40.50.300">
    <property type="entry name" value="P-loop containing nucleotide triphosphate hydrolases"/>
    <property type="match status" value="1"/>
</dbReference>
<proteinExistence type="inferred from homology"/>
<evidence type="ECO:0000256" key="4">
    <source>
        <dbReference type="ARBA" id="ARBA00012513"/>
    </source>
</evidence>
<gene>
    <name evidence="17" type="ORF">CGI_10026178</name>
</gene>
<dbReference type="PROSITE" id="PS50012">
    <property type="entry name" value="RCC1_3"/>
    <property type="match status" value="4"/>
</dbReference>